<name>A0A2T3QLG7_PHODM</name>
<dbReference type="RefSeq" id="WP_036765800.1">
    <property type="nucleotide sequence ID" value="NZ_PYOG01000006.1"/>
</dbReference>
<evidence type="ECO:0000313" key="2">
    <source>
        <dbReference type="Proteomes" id="UP000251647"/>
    </source>
</evidence>
<sequence>MRKNILLLISILLLSACSSHQKKIDRIEFTIVKNHLSQNVTKNIGDIKVGDSVYLSQQDILKTTIRDDNSILLEISQDASDSLKQLTKKHIGEQLMTLIDGKINSTATIQGSIDTRFIVIALSPDIKNQYEF</sequence>
<dbReference type="Gene3D" id="3.30.1360.200">
    <property type="match status" value="1"/>
</dbReference>
<reference evidence="1 2" key="1">
    <citation type="submission" date="2018-06" db="EMBL/GenBank/DDBJ databases">
        <authorList>
            <consortium name="Pathogen Informatics"/>
            <person name="Doyle S."/>
        </authorList>
    </citation>
    <scope>NUCLEOTIDE SEQUENCE [LARGE SCALE GENOMIC DNA]</scope>
    <source>
        <strain evidence="1 2">NCTC11647</strain>
    </source>
</reference>
<evidence type="ECO:0000313" key="1">
    <source>
        <dbReference type="EMBL" id="SPY44009.1"/>
    </source>
</evidence>
<proteinExistence type="predicted"/>
<gene>
    <name evidence="1" type="ORF">NCTC11647_02944</name>
</gene>
<dbReference type="Proteomes" id="UP000251647">
    <property type="component" value="Unassembled WGS sequence"/>
</dbReference>
<organism evidence="1 2">
    <name type="scientific">Photobacterium damselae</name>
    <dbReference type="NCBI Taxonomy" id="38293"/>
    <lineage>
        <taxon>Bacteria</taxon>
        <taxon>Pseudomonadati</taxon>
        <taxon>Pseudomonadota</taxon>
        <taxon>Gammaproteobacteria</taxon>
        <taxon>Vibrionales</taxon>
        <taxon>Vibrionaceae</taxon>
        <taxon>Photobacterium</taxon>
    </lineage>
</organism>
<dbReference type="AlphaFoldDB" id="A0A2T3QLG7"/>
<dbReference type="EMBL" id="UATL01000005">
    <property type="protein sequence ID" value="SPY44009.1"/>
    <property type="molecule type" value="Genomic_DNA"/>
</dbReference>
<dbReference type="PROSITE" id="PS51257">
    <property type="entry name" value="PROKAR_LIPOPROTEIN"/>
    <property type="match status" value="1"/>
</dbReference>
<evidence type="ECO:0008006" key="3">
    <source>
        <dbReference type="Google" id="ProtNLM"/>
    </source>
</evidence>
<accession>A0A2T3QLG7</accession>
<protein>
    <recommendedName>
        <fullName evidence="3">Lipoprotein</fullName>
    </recommendedName>
</protein>